<dbReference type="Pfam" id="PF22435">
    <property type="entry name" value="MRM3-like_sub_bind"/>
    <property type="match status" value="1"/>
</dbReference>
<feature type="domain" description="tRNA/rRNA methyltransferase SpoU type" evidence="4">
    <location>
        <begin position="129"/>
        <end position="268"/>
    </location>
</feature>
<dbReference type="Gene3D" id="3.40.1280.10">
    <property type="match status" value="1"/>
</dbReference>
<protein>
    <submittedName>
        <fullName evidence="6">RNA methyltransferase</fullName>
    </submittedName>
</protein>
<dbReference type="RefSeq" id="WP_142545934.1">
    <property type="nucleotide sequence ID" value="NZ_SADY01000008.1"/>
</dbReference>
<gene>
    <name evidence="6" type="ORF">C7Y44_24345</name>
</gene>
<dbReference type="InterPro" id="IPR053888">
    <property type="entry name" value="MRM3-like_sub_bind"/>
</dbReference>
<evidence type="ECO:0000313" key="6">
    <source>
        <dbReference type="EMBL" id="TQR42259.1"/>
    </source>
</evidence>
<dbReference type="Gene3D" id="3.30.1330.30">
    <property type="match status" value="1"/>
</dbReference>
<dbReference type="PANTHER" id="PTHR43191:SF2">
    <property type="entry name" value="RRNA METHYLTRANSFERASE 3, MITOCHONDRIAL"/>
    <property type="match status" value="1"/>
</dbReference>
<comment type="similarity">
    <text evidence="1">Belongs to the class IV-like SAM-binding methyltransferase superfamily. RNA methyltransferase TrmH family.</text>
</comment>
<dbReference type="InterPro" id="IPR029064">
    <property type="entry name" value="Ribosomal_eL30-like_sf"/>
</dbReference>
<dbReference type="SUPFAM" id="SSF55315">
    <property type="entry name" value="L30e-like"/>
    <property type="match status" value="1"/>
</dbReference>
<accession>A0ABY3ANW9</accession>
<dbReference type="SUPFAM" id="SSF75217">
    <property type="entry name" value="alpha/beta knot"/>
    <property type="match status" value="1"/>
</dbReference>
<dbReference type="InterPro" id="IPR029026">
    <property type="entry name" value="tRNA_m1G_MTases_N"/>
</dbReference>
<dbReference type="GO" id="GO:0032259">
    <property type="term" value="P:methylation"/>
    <property type="evidence" value="ECO:0007669"/>
    <property type="project" value="UniProtKB-KW"/>
</dbReference>
<proteinExistence type="inferred from homology"/>
<dbReference type="InterPro" id="IPR001537">
    <property type="entry name" value="SpoU_MeTrfase"/>
</dbReference>
<dbReference type="Proteomes" id="UP000316208">
    <property type="component" value="Unassembled WGS sequence"/>
</dbReference>
<evidence type="ECO:0000259" key="4">
    <source>
        <dbReference type="Pfam" id="PF00588"/>
    </source>
</evidence>
<evidence type="ECO:0000256" key="2">
    <source>
        <dbReference type="ARBA" id="ARBA00022603"/>
    </source>
</evidence>
<evidence type="ECO:0000256" key="3">
    <source>
        <dbReference type="ARBA" id="ARBA00022679"/>
    </source>
</evidence>
<name>A0ABY3ANW9_PAEPP</name>
<evidence type="ECO:0000256" key="1">
    <source>
        <dbReference type="ARBA" id="ARBA00007228"/>
    </source>
</evidence>
<reference evidence="6 7" key="1">
    <citation type="submission" date="2018-03" db="EMBL/GenBank/DDBJ databases">
        <title>Aerobic endospore-forming bacteria genome sequencing and assembly.</title>
        <authorList>
            <person name="Cavalcante D.A."/>
            <person name="Driks A."/>
            <person name="Putonti C."/>
            <person name="De-Souza M.T."/>
        </authorList>
    </citation>
    <scope>NUCLEOTIDE SEQUENCE [LARGE SCALE GENOMIC DNA]</scope>
    <source>
        <strain evidence="6 7">SDF0028</strain>
    </source>
</reference>
<keyword evidence="2 6" id="KW-0489">Methyltransferase</keyword>
<dbReference type="InterPro" id="IPR029028">
    <property type="entry name" value="Alpha/beta_knot_MTases"/>
</dbReference>
<evidence type="ECO:0000313" key="7">
    <source>
        <dbReference type="Proteomes" id="UP000316208"/>
    </source>
</evidence>
<dbReference type="GO" id="GO:0008168">
    <property type="term" value="F:methyltransferase activity"/>
    <property type="evidence" value="ECO:0007669"/>
    <property type="project" value="UniProtKB-KW"/>
</dbReference>
<comment type="caution">
    <text evidence="6">The sequence shown here is derived from an EMBL/GenBank/DDBJ whole genome shotgun (WGS) entry which is preliminary data.</text>
</comment>
<dbReference type="PANTHER" id="PTHR43191">
    <property type="entry name" value="RRNA METHYLTRANSFERASE 3"/>
    <property type="match status" value="1"/>
</dbReference>
<organism evidence="6 7">
    <name type="scientific">Paenibacillus popilliae</name>
    <name type="common">Bacillus popilliae</name>
    <dbReference type="NCBI Taxonomy" id="78057"/>
    <lineage>
        <taxon>Bacteria</taxon>
        <taxon>Bacillati</taxon>
        <taxon>Bacillota</taxon>
        <taxon>Bacilli</taxon>
        <taxon>Bacillales</taxon>
        <taxon>Paenibacillaceae</taxon>
        <taxon>Paenibacillus</taxon>
    </lineage>
</organism>
<dbReference type="EMBL" id="SADY01000008">
    <property type="protein sequence ID" value="TQR42259.1"/>
    <property type="molecule type" value="Genomic_DNA"/>
</dbReference>
<keyword evidence="3" id="KW-0808">Transferase</keyword>
<dbReference type="Pfam" id="PF00588">
    <property type="entry name" value="SpoU_methylase"/>
    <property type="match status" value="1"/>
</dbReference>
<keyword evidence="7" id="KW-1185">Reference proteome</keyword>
<feature type="domain" description="MRM3-like substrate binding" evidence="5">
    <location>
        <begin position="12"/>
        <end position="110"/>
    </location>
</feature>
<dbReference type="CDD" id="cd18095">
    <property type="entry name" value="SpoU-like_rRNA-MTase"/>
    <property type="match status" value="1"/>
</dbReference>
<dbReference type="InterPro" id="IPR051259">
    <property type="entry name" value="rRNA_Methyltransferase"/>
</dbReference>
<sequence length="286" mass="31056">MREPLSITSIQNNKVKSWVQLKERKHRNREGLFIVEGIHLVLEALRSDMQVDVVAYDMNSGIPQELEPFHLQEEGGLSSSGRAPGTEWIAVTDAIIRKCSDTETPQPVFAIVHKPTASVDSLLASPNSLVVVVDGVQDPGNLGTIIRTADAVGADGVVIGRGTVDLYNSKTIRSTMGSLFHLPVVEGDLAELLPAAQARGVRLASTSLQATHSCYSYDYRPATWLVVGNEGQGVSQNVQSLVDDTIIIPMRGQAESLNVAMATTVLLYEAMRQRHFSNNNNSCPRP</sequence>
<evidence type="ECO:0000259" key="5">
    <source>
        <dbReference type="Pfam" id="PF22435"/>
    </source>
</evidence>